<sequence length="64" mass="7409">MRLLIVAVSHHWERCDGKEHLTVGSGRKYDQSENATDTSPMASRDLRNQNMTRHIDLTEDRSIE</sequence>
<feature type="compositionally biased region" description="Basic and acidic residues" evidence="1">
    <location>
        <begin position="53"/>
        <end position="64"/>
    </location>
</feature>
<dbReference type="AlphaFoldDB" id="B1T0R1"/>
<proteinExistence type="predicted"/>
<feature type="compositionally biased region" description="Basic and acidic residues" evidence="1">
    <location>
        <begin position="22"/>
        <end position="31"/>
    </location>
</feature>
<evidence type="ECO:0000313" key="2">
    <source>
        <dbReference type="EMBL" id="EDT42886.1"/>
    </source>
</evidence>
<accession>B1T0R1</accession>
<protein>
    <submittedName>
        <fullName evidence="2">Uncharacterized protein</fullName>
    </submittedName>
</protein>
<evidence type="ECO:0000313" key="3">
    <source>
        <dbReference type="Proteomes" id="UP000004814"/>
    </source>
</evidence>
<reference evidence="2 3" key="1">
    <citation type="submission" date="2008-03" db="EMBL/GenBank/DDBJ databases">
        <title>Sequencing of the draft genome and assembly of Burkholderia ambifaria MEX-5.</title>
        <authorList>
            <consortium name="US DOE Joint Genome Institute (JGI-PGF)"/>
            <person name="Copeland A."/>
            <person name="Lucas S."/>
            <person name="Lapidus A."/>
            <person name="Glavina del Rio T."/>
            <person name="Dalin E."/>
            <person name="Tice H."/>
            <person name="Bruce D."/>
            <person name="Goodwin L."/>
            <person name="Pitluck S."/>
            <person name="Larimer F."/>
            <person name="Land M.L."/>
            <person name="Hauser L."/>
            <person name="Tiedje J."/>
            <person name="Richardson P."/>
        </authorList>
    </citation>
    <scope>NUCLEOTIDE SEQUENCE [LARGE SCALE GENOMIC DNA]</scope>
    <source>
        <strain evidence="2 3">MEX-5</strain>
    </source>
</reference>
<feature type="region of interest" description="Disordered" evidence="1">
    <location>
        <begin position="22"/>
        <end position="64"/>
    </location>
</feature>
<dbReference type="EMBL" id="ABLK01000027">
    <property type="protein sequence ID" value="EDT42886.1"/>
    <property type="molecule type" value="Genomic_DNA"/>
</dbReference>
<dbReference type="RefSeq" id="WP_006757368.1">
    <property type="nucleotide sequence ID" value="NZ_ABLK01000027.1"/>
</dbReference>
<comment type="caution">
    <text evidence="2">The sequence shown here is derived from an EMBL/GenBank/DDBJ whole genome shotgun (WGS) entry which is preliminary data.</text>
</comment>
<evidence type="ECO:0000256" key="1">
    <source>
        <dbReference type="SAM" id="MobiDB-lite"/>
    </source>
</evidence>
<feature type="compositionally biased region" description="Polar residues" evidence="1">
    <location>
        <begin position="32"/>
        <end position="41"/>
    </location>
</feature>
<dbReference type="Proteomes" id="UP000004814">
    <property type="component" value="Unassembled WGS sequence"/>
</dbReference>
<organism evidence="2 3">
    <name type="scientific">Burkholderia ambifaria MEX-5</name>
    <dbReference type="NCBI Taxonomy" id="396597"/>
    <lineage>
        <taxon>Bacteria</taxon>
        <taxon>Pseudomonadati</taxon>
        <taxon>Pseudomonadota</taxon>
        <taxon>Betaproteobacteria</taxon>
        <taxon>Burkholderiales</taxon>
        <taxon>Burkholderiaceae</taxon>
        <taxon>Burkholderia</taxon>
        <taxon>Burkholderia cepacia complex</taxon>
    </lineage>
</organism>
<dbReference type="PATRIC" id="fig|396597.7.peg.7000"/>
<name>B1T0R1_9BURK</name>
<gene>
    <name evidence="2" type="ORF">BamMEX5DRAFT_1377</name>
</gene>